<name>A0A1G4UDD4_9HYPH</name>
<dbReference type="EC" id="5.4.4.2" evidence="3"/>
<sequence length="422" mass="43191">MTASHGAMRRRAGAARTDATEVAPAAGFGAAAAPSVSPASDMPFVLVGAGETLVAGGALSSVAEGPEPLGARVRQLLAEGEGPDLVVGALPFGAPAPAHLYRPAKLSRHPGRGGFAAAVPSPRRAESVRPVRWQVTPEPTLAAYQAAVAAALTRMSQGGEGLRKIVLSRSLKIIADRLIDATALLRALAQDESVTAFCVPLPSTGAPRALVGATPELLVSRRGARVTSHPLAGSSRRAREAGADHAAAQALIGSEKDRREHREVVAAILDQLAPHCTDLAVPGEPELTSTASMWHLGTPITGRLRDASLSALDLALLLHPTPAVCGTPRGAAARAIAELEGYERGFYAGAVGWCEASGDGDWHVAIRCAELSGREARLYAGAGIVAGSDPAAEGEETSAKFAALLTALGIDENGIPVAEDRA</sequence>
<evidence type="ECO:0000256" key="5">
    <source>
        <dbReference type="ARBA" id="ARBA00041564"/>
    </source>
</evidence>
<dbReference type="RefSeq" id="WP_244517905.1">
    <property type="nucleotide sequence ID" value="NZ_FMTP01000006.1"/>
</dbReference>
<keyword evidence="8" id="KW-1185">Reference proteome</keyword>
<gene>
    <name evidence="7" type="ORF">SAMN05660859_3651</name>
</gene>
<evidence type="ECO:0000256" key="1">
    <source>
        <dbReference type="ARBA" id="ARBA00000799"/>
    </source>
</evidence>
<dbReference type="Proteomes" id="UP000198889">
    <property type="component" value="Unassembled WGS sequence"/>
</dbReference>
<dbReference type="Pfam" id="PF00425">
    <property type="entry name" value="Chorismate_bind"/>
    <property type="match status" value="1"/>
</dbReference>
<dbReference type="InterPro" id="IPR005801">
    <property type="entry name" value="ADC_synthase"/>
</dbReference>
<evidence type="ECO:0000313" key="8">
    <source>
        <dbReference type="Proteomes" id="UP000198889"/>
    </source>
</evidence>
<dbReference type="EMBL" id="FMTP01000006">
    <property type="protein sequence ID" value="SCW90749.1"/>
    <property type="molecule type" value="Genomic_DNA"/>
</dbReference>
<dbReference type="PANTHER" id="PTHR42839:SF2">
    <property type="entry name" value="ISOCHORISMATE SYNTHASE ENTC"/>
    <property type="match status" value="1"/>
</dbReference>
<dbReference type="STRING" id="177413.SAMN05660859_3651"/>
<evidence type="ECO:0000256" key="4">
    <source>
        <dbReference type="ARBA" id="ARBA00023235"/>
    </source>
</evidence>
<dbReference type="PANTHER" id="PTHR42839">
    <property type="entry name" value="ISOCHORISMATE SYNTHASE ENTC"/>
    <property type="match status" value="1"/>
</dbReference>
<comment type="catalytic activity">
    <reaction evidence="1">
        <text>chorismate = isochorismate</text>
        <dbReference type="Rhea" id="RHEA:18985"/>
        <dbReference type="ChEBI" id="CHEBI:29748"/>
        <dbReference type="ChEBI" id="CHEBI:29780"/>
        <dbReference type="EC" id="5.4.4.2"/>
    </reaction>
</comment>
<dbReference type="InterPro" id="IPR004561">
    <property type="entry name" value="IsoChor_synthase"/>
</dbReference>
<evidence type="ECO:0000256" key="2">
    <source>
        <dbReference type="ARBA" id="ARBA00005297"/>
    </source>
</evidence>
<keyword evidence="4" id="KW-0413">Isomerase</keyword>
<comment type="similarity">
    <text evidence="2">Belongs to the isochorismate synthase family.</text>
</comment>
<protein>
    <recommendedName>
        <fullName evidence="3">isochorismate synthase</fullName>
        <ecNumber evidence="3">5.4.4.2</ecNumber>
    </recommendedName>
    <alternativeName>
        <fullName evidence="5">Isochorismate mutase</fullName>
    </alternativeName>
</protein>
<evidence type="ECO:0000256" key="3">
    <source>
        <dbReference type="ARBA" id="ARBA00012824"/>
    </source>
</evidence>
<dbReference type="Gene3D" id="3.60.120.10">
    <property type="entry name" value="Anthranilate synthase"/>
    <property type="match status" value="1"/>
</dbReference>
<feature type="domain" description="Chorismate-utilising enzyme C-terminal" evidence="6">
    <location>
        <begin position="143"/>
        <end position="400"/>
    </location>
</feature>
<organism evidence="7 8">
    <name type="scientific">Ancylobacter rudongensis</name>
    <dbReference type="NCBI Taxonomy" id="177413"/>
    <lineage>
        <taxon>Bacteria</taxon>
        <taxon>Pseudomonadati</taxon>
        <taxon>Pseudomonadota</taxon>
        <taxon>Alphaproteobacteria</taxon>
        <taxon>Hyphomicrobiales</taxon>
        <taxon>Xanthobacteraceae</taxon>
        <taxon>Ancylobacter</taxon>
    </lineage>
</organism>
<dbReference type="NCBIfam" id="TIGR00543">
    <property type="entry name" value="isochor_syn"/>
    <property type="match status" value="1"/>
</dbReference>
<dbReference type="SUPFAM" id="SSF56322">
    <property type="entry name" value="ADC synthase"/>
    <property type="match status" value="1"/>
</dbReference>
<evidence type="ECO:0000313" key="7">
    <source>
        <dbReference type="EMBL" id="SCW90749.1"/>
    </source>
</evidence>
<evidence type="ECO:0000259" key="6">
    <source>
        <dbReference type="Pfam" id="PF00425"/>
    </source>
</evidence>
<dbReference type="AlphaFoldDB" id="A0A1G4UDD4"/>
<dbReference type="InterPro" id="IPR015890">
    <property type="entry name" value="Chorismate_C"/>
</dbReference>
<dbReference type="GO" id="GO:0008909">
    <property type="term" value="F:isochorismate synthase activity"/>
    <property type="evidence" value="ECO:0007669"/>
    <property type="project" value="UniProtKB-EC"/>
</dbReference>
<accession>A0A1G4UDD4</accession>
<reference evidence="8" key="1">
    <citation type="submission" date="2016-10" db="EMBL/GenBank/DDBJ databases">
        <authorList>
            <person name="Varghese N."/>
            <person name="Submissions S."/>
        </authorList>
    </citation>
    <scope>NUCLEOTIDE SEQUENCE [LARGE SCALE GENOMIC DNA]</scope>
    <source>
        <strain evidence="8">CGMCC 1.1761</strain>
    </source>
</reference>
<proteinExistence type="inferred from homology"/>